<dbReference type="SUPFAM" id="SSF53335">
    <property type="entry name" value="S-adenosyl-L-methionine-dependent methyltransferases"/>
    <property type="match status" value="1"/>
</dbReference>
<gene>
    <name evidence="2" type="ORF">KCMC57_01940</name>
</gene>
<dbReference type="AlphaFoldDB" id="A0AB33JQT7"/>
<dbReference type="PANTHER" id="PTHR43861">
    <property type="entry name" value="TRANS-ACONITATE 2-METHYLTRANSFERASE-RELATED"/>
    <property type="match status" value="1"/>
</dbReference>
<dbReference type="InterPro" id="IPR013217">
    <property type="entry name" value="Methyltransf_12"/>
</dbReference>
<organism evidence="2">
    <name type="scientific">Kitasatospora sp. CMC57</name>
    <dbReference type="NCBI Taxonomy" id="3231513"/>
    <lineage>
        <taxon>Bacteria</taxon>
        <taxon>Bacillati</taxon>
        <taxon>Actinomycetota</taxon>
        <taxon>Actinomycetes</taxon>
        <taxon>Kitasatosporales</taxon>
        <taxon>Streptomycetaceae</taxon>
        <taxon>Kitasatospora</taxon>
    </lineage>
</organism>
<sequence length="294" mass="31861">MAHHTHQHHHHTGQSEADEAALAAILDLDAEVLSAHLSELTAWLADLTRDDAPVRRILDLGSGTGTGTLALLPRFPDAEVVAVDQSPYLLRHLLDRAHGRGLAERVRTVEADLDAGWPDLGRADLAWASASLHHLADPGRTLREVYAALRPGGLLAVVEIEGFPRFLPEDIGLGTPGLEERLRAELAGLRAEQMPLLGADWGPRLAEAGFTVEAERLVTIELGHPLPEATGRYAQALLRRTRDAVGDRLSADDLAGLDVLVDGEGPESLLRREDLVVRAERSVWVARRPARPTG</sequence>
<dbReference type="PANTHER" id="PTHR43861:SF1">
    <property type="entry name" value="TRANS-ACONITATE 2-METHYLTRANSFERASE"/>
    <property type="match status" value="1"/>
</dbReference>
<proteinExistence type="predicted"/>
<dbReference type="EMBL" id="AP035881">
    <property type="protein sequence ID" value="BFP43826.1"/>
    <property type="molecule type" value="Genomic_DNA"/>
</dbReference>
<evidence type="ECO:0000259" key="1">
    <source>
        <dbReference type="Pfam" id="PF08242"/>
    </source>
</evidence>
<protein>
    <recommendedName>
        <fullName evidence="1">Methyltransferase type 12 domain-containing protein</fullName>
    </recommendedName>
</protein>
<evidence type="ECO:0000313" key="2">
    <source>
        <dbReference type="EMBL" id="BFP43826.1"/>
    </source>
</evidence>
<accession>A0AB33JQT7</accession>
<dbReference type="Pfam" id="PF08242">
    <property type="entry name" value="Methyltransf_12"/>
    <property type="match status" value="1"/>
</dbReference>
<name>A0AB33JQT7_9ACTN</name>
<reference evidence="2" key="1">
    <citation type="submission" date="2024-07" db="EMBL/GenBank/DDBJ databases">
        <title>Complete genome sequences of cellulolytic bacteria, Kitasatospora sp. CMC57 and Streptomyces sp. CMC78, isolated from Japanese agricultural soil.</title>
        <authorList>
            <person name="Hashimoto T."/>
            <person name="Ito M."/>
            <person name="Iwamoto M."/>
            <person name="Fukahori D."/>
            <person name="Shoda T."/>
            <person name="Sakoda M."/>
            <person name="Morohoshi T."/>
            <person name="Mitsuboshi M."/>
            <person name="Nishizawa T."/>
        </authorList>
    </citation>
    <scope>NUCLEOTIDE SEQUENCE</scope>
    <source>
        <strain evidence="2">CMC57</strain>
    </source>
</reference>
<dbReference type="CDD" id="cd02440">
    <property type="entry name" value="AdoMet_MTases"/>
    <property type="match status" value="1"/>
</dbReference>
<dbReference type="GO" id="GO:0008168">
    <property type="term" value="F:methyltransferase activity"/>
    <property type="evidence" value="ECO:0007669"/>
    <property type="project" value="UniProtKB-ARBA"/>
</dbReference>
<dbReference type="Gene3D" id="3.40.50.150">
    <property type="entry name" value="Vaccinia Virus protein VP39"/>
    <property type="match status" value="1"/>
</dbReference>
<dbReference type="GO" id="GO:0017000">
    <property type="term" value="P:antibiotic biosynthetic process"/>
    <property type="evidence" value="ECO:0007669"/>
    <property type="project" value="UniProtKB-ARBA"/>
</dbReference>
<feature type="domain" description="Methyltransferase type 12" evidence="1">
    <location>
        <begin position="58"/>
        <end position="155"/>
    </location>
</feature>
<dbReference type="InterPro" id="IPR029063">
    <property type="entry name" value="SAM-dependent_MTases_sf"/>
</dbReference>
<dbReference type="RefSeq" id="WP_407986414.1">
    <property type="nucleotide sequence ID" value="NZ_AP035881.2"/>
</dbReference>